<keyword evidence="3" id="KW-1185">Reference proteome</keyword>
<reference evidence="2 3" key="1">
    <citation type="submission" date="2015-07" db="EMBL/GenBank/DDBJ databases">
        <authorList>
            <person name="Noorani M."/>
        </authorList>
    </citation>
    <scope>NUCLEOTIDE SEQUENCE [LARGE SCALE GENOMIC DNA]</scope>
    <source>
        <strain evidence="2 3">NRRL B-24567</strain>
    </source>
</reference>
<comment type="caution">
    <text evidence="2">The sequence shown here is derived from an EMBL/GenBank/DDBJ whole genome shotgun (WGS) entry which is preliminary data.</text>
</comment>
<evidence type="ECO:0000313" key="2">
    <source>
        <dbReference type="EMBL" id="KOT35965.1"/>
    </source>
</evidence>
<dbReference type="RefSeq" id="WP_030818317.1">
    <property type="nucleotide sequence ID" value="NZ_JBFBKA010000003.1"/>
</dbReference>
<dbReference type="PATRIC" id="fig|36816.3.peg.5312"/>
<dbReference type="Pfam" id="PF12680">
    <property type="entry name" value="SnoaL_2"/>
    <property type="match status" value="1"/>
</dbReference>
<dbReference type="Gene3D" id="3.10.450.50">
    <property type="match status" value="1"/>
</dbReference>
<dbReference type="AlphaFoldDB" id="A0A0M8QGC7"/>
<name>A0A0M8QGC7_9ACTN</name>
<dbReference type="InterPro" id="IPR032710">
    <property type="entry name" value="NTF2-like_dom_sf"/>
</dbReference>
<dbReference type="InterPro" id="IPR037401">
    <property type="entry name" value="SnoaL-like"/>
</dbReference>
<proteinExistence type="predicted"/>
<sequence>MAEHPHAMLVRKGYEAFSHGDMDALRGLMSADATYHVPGSHPLAGDYKGQDAIIGFYEQLAQESGGTMDIELRHILVDGRGHAVAVHRVTAERQGESFEQMACYVFRIVGDKITDVDECLEDLETANAFWA</sequence>
<evidence type="ECO:0000259" key="1">
    <source>
        <dbReference type="Pfam" id="PF12680"/>
    </source>
</evidence>
<dbReference type="OrthoDB" id="8375282at2"/>
<dbReference type="Proteomes" id="UP000037773">
    <property type="component" value="Unassembled WGS sequence"/>
</dbReference>
<dbReference type="CDD" id="cd00531">
    <property type="entry name" value="NTF2_like"/>
    <property type="match status" value="1"/>
</dbReference>
<dbReference type="PANTHER" id="PTHR41252:SF1">
    <property type="entry name" value="BLR2505 PROTEIN"/>
    <property type="match status" value="1"/>
</dbReference>
<feature type="domain" description="SnoaL-like" evidence="1">
    <location>
        <begin position="10"/>
        <end position="115"/>
    </location>
</feature>
<dbReference type="SUPFAM" id="SSF54427">
    <property type="entry name" value="NTF2-like"/>
    <property type="match status" value="1"/>
</dbReference>
<evidence type="ECO:0000313" key="3">
    <source>
        <dbReference type="Proteomes" id="UP000037773"/>
    </source>
</evidence>
<gene>
    <name evidence="2" type="ORF">ADK41_24600</name>
</gene>
<accession>A0A0M8QGC7</accession>
<dbReference type="EMBL" id="LGCN01000210">
    <property type="protein sequence ID" value="KOT35965.1"/>
    <property type="molecule type" value="Genomic_DNA"/>
</dbReference>
<organism evidence="2 3">
    <name type="scientific">Streptomyces caelestis</name>
    <dbReference type="NCBI Taxonomy" id="36816"/>
    <lineage>
        <taxon>Bacteria</taxon>
        <taxon>Bacillati</taxon>
        <taxon>Actinomycetota</taxon>
        <taxon>Actinomycetes</taxon>
        <taxon>Kitasatosporales</taxon>
        <taxon>Streptomycetaceae</taxon>
        <taxon>Streptomyces</taxon>
    </lineage>
</organism>
<protein>
    <submittedName>
        <fullName evidence="2">SnoaL-like polyketide cyclase</fullName>
    </submittedName>
</protein>
<dbReference type="PANTHER" id="PTHR41252">
    <property type="entry name" value="BLR2505 PROTEIN"/>
    <property type="match status" value="1"/>
</dbReference>